<sequence>MVPTLKNSLQLLLFVLLFISSCDKDEGVNVDLETVSVKIDSPYNSKTLPPNNPIEFVGKVQIEDPNNYSSLTAVWESDIDGILFESGIDSDGITKFTSKSLSQDIHRIRLYIYNLENDAIYDEAIVYNAIWLYEITNNSNSSKIHWSKNKDDDFEAYELYRSYSKYDLDNRKGTLIYTTTDQKDTTYIDTEAILGNKHYYRAFIKRKMNSPSYVGSNKDSIIPGNFIKLDYPLYKVIKDPVKNYAYGIVNVESIYEQNQTGYGLVFINTDEKIVEKRILNNIRFTDLDIDPSGQYLYLCSRSNLIHKVNLNSQDLDRTYNLTSTAHKIEVGSNRLYTHITPPTSGSTEFRIYDLHNQTNIPYDDDIEQPFNTLSFRHGDFELGENGTLYHGGSNSSGSTLSKISTENDIFSLTKEWNSNNYQRPEIILNHNKLYWNHLLIDTEINKLGEFNDNGEDINIQTVSPNGLLALGWRRLFKTEDQSIIKEIPVHYDIATFLENDYLLLIKNENPISNENNSILFFYDF</sequence>
<dbReference type="SUPFAM" id="SSF63825">
    <property type="entry name" value="YWTD domain"/>
    <property type="match status" value="1"/>
</dbReference>
<dbReference type="InterPro" id="IPR013783">
    <property type="entry name" value="Ig-like_fold"/>
</dbReference>
<reference evidence="1" key="1">
    <citation type="submission" date="2023-07" db="EMBL/GenBank/DDBJ databases">
        <title>Two novel species in the genus Flavivirga.</title>
        <authorList>
            <person name="Kwon K."/>
        </authorList>
    </citation>
    <scope>NUCLEOTIDE SEQUENCE</scope>
    <source>
        <strain evidence="1">KCTC 52353</strain>
    </source>
</reference>
<dbReference type="PROSITE" id="PS51257">
    <property type="entry name" value="PROKAR_LIPOPROTEIN"/>
    <property type="match status" value="1"/>
</dbReference>
<name>A0ABT8W7P6_9FLAO</name>
<dbReference type="RefSeq" id="WP_303276768.1">
    <property type="nucleotide sequence ID" value="NZ_JAUOEK010000063.1"/>
</dbReference>
<proteinExistence type="predicted"/>
<comment type="caution">
    <text evidence="1">The sequence shown here is derived from an EMBL/GenBank/DDBJ whole genome shotgun (WGS) entry which is preliminary data.</text>
</comment>
<gene>
    <name evidence="1" type="ORF">Q4Q35_04610</name>
</gene>
<evidence type="ECO:0008006" key="3">
    <source>
        <dbReference type="Google" id="ProtNLM"/>
    </source>
</evidence>
<protein>
    <recommendedName>
        <fullName evidence="3">Lipoprotein</fullName>
    </recommendedName>
</protein>
<accession>A0ABT8W7P6</accession>
<dbReference type="Gene3D" id="2.60.40.10">
    <property type="entry name" value="Immunoglobulins"/>
    <property type="match status" value="1"/>
</dbReference>
<evidence type="ECO:0000313" key="2">
    <source>
        <dbReference type="Proteomes" id="UP001176883"/>
    </source>
</evidence>
<keyword evidence="2" id="KW-1185">Reference proteome</keyword>
<organism evidence="1 2">
    <name type="scientific">Flavivirga aquimarina</name>
    <dbReference type="NCBI Taxonomy" id="2027862"/>
    <lineage>
        <taxon>Bacteria</taxon>
        <taxon>Pseudomonadati</taxon>
        <taxon>Bacteroidota</taxon>
        <taxon>Flavobacteriia</taxon>
        <taxon>Flavobacteriales</taxon>
        <taxon>Flavobacteriaceae</taxon>
        <taxon>Flavivirga</taxon>
    </lineage>
</organism>
<evidence type="ECO:0000313" key="1">
    <source>
        <dbReference type="EMBL" id="MDO5969082.1"/>
    </source>
</evidence>
<dbReference type="Proteomes" id="UP001176883">
    <property type="component" value="Unassembled WGS sequence"/>
</dbReference>
<dbReference type="EMBL" id="JAUOEK010000063">
    <property type="protein sequence ID" value="MDO5969082.1"/>
    <property type="molecule type" value="Genomic_DNA"/>
</dbReference>